<feature type="transmembrane region" description="Helical" evidence="1">
    <location>
        <begin position="408"/>
        <end position="427"/>
    </location>
</feature>
<gene>
    <name evidence="2" type="ORF">BLTE_25600</name>
</gene>
<keyword evidence="1" id="KW-0472">Membrane</keyword>
<dbReference type="Proteomes" id="UP000266934">
    <property type="component" value="Chromosome"/>
</dbReference>
<feature type="transmembrane region" description="Helical" evidence="1">
    <location>
        <begin position="30"/>
        <end position="48"/>
    </location>
</feature>
<evidence type="ECO:0000313" key="2">
    <source>
        <dbReference type="EMBL" id="BBF93875.1"/>
    </source>
</evidence>
<keyword evidence="1" id="KW-1133">Transmembrane helix</keyword>
<evidence type="ECO:0000313" key="3">
    <source>
        <dbReference type="Proteomes" id="UP000266934"/>
    </source>
</evidence>
<feature type="transmembrane region" description="Helical" evidence="1">
    <location>
        <begin position="99"/>
        <end position="117"/>
    </location>
</feature>
<accession>A0A348G2U2</accession>
<dbReference type="OrthoDB" id="9798095at2"/>
<keyword evidence="3" id="KW-1185">Reference proteome</keyword>
<organism evidence="2 3">
    <name type="scientific">Blastochloris tepida</name>
    <dbReference type="NCBI Taxonomy" id="2233851"/>
    <lineage>
        <taxon>Bacteria</taxon>
        <taxon>Pseudomonadati</taxon>
        <taxon>Pseudomonadota</taxon>
        <taxon>Alphaproteobacteria</taxon>
        <taxon>Hyphomicrobiales</taxon>
        <taxon>Blastochloridaceae</taxon>
        <taxon>Blastochloris</taxon>
    </lineage>
</organism>
<keyword evidence="1" id="KW-0812">Transmembrane</keyword>
<feature type="transmembrane region" description="Helical" evidence="1">
    <location>
        <begin position="210"/>
        <end position="228"/>
    </location>
</feature>
<evidence type="ECO:0008006" key="4">
    <source>
        <dbReference type="Google" id="ProtNLM"/>
    </source>
</evidence>
<dbReference type="RefSeq" id="WP_126401050.1">
    <property type="nucleotide sequence ID" value="NZ_AP018907.1"/>
</dbReference>
<dbReference type="KEGG" id="blag:BLTE_25600"/>
<sequence>MTEVLFWANCLLAGVMLADGLQRREGYMEVPFLSAAMYVVWFLPQAAALLDDSTLPEWGLARVLAMSLLCLGAIWLGWRKGIIGAPKRVQLLEVPVAGLVWPTLVLTLFAAVLHILIGSQPDEVRVGRVWTGPITIMAFFSSVGSISLVLSLAMVLRRATIATVAIFAINLMIYAPEVLIYFRRASTFQLVFGCLIALYFVRGWTISRRGLVVAACLGFFFINGVGHLRALGGGYALNASGKLETRIPTLQEIMDIDWLSVADGFEKSRSISETRNAVVFMDVIAEAGSFTLGGEFFNSILRNYIPGQIVGFDVKSNMKVGADLEEISLAYAGYEKQIGSTTTGFTHPYRDWWYLGGAAFWIQAYFMGKFWKFARSGNIKYYAAYAATLGMSIHSLTHFGYYWFVKNIFIISVLWGVFRLATEMNSIRRSARPLSRRELKGVA</sequence>
<feature type="transmembrane region" description="Helical" evidence="1">
    <location>
        <begin position="6"/>
        <end position="23"/>
    </location>
</feature>
<proteinExistence type="predicted"/>
<feature type="transmembrane region" description="Helical" evidence="1">
    <location>
        <begin position="383"/>
        <end position="402"/>
    </location>
</feature>
<dbReference type="AlphaFoldDB" id="A0A348G2U2"/>
<feature type="transmembrane region" description="Helical" evidence="1">
    <location>
        <begin position="60"/>
        <end position="78"/>
    </location>
</feature>
<feature type="transmembrane region" description="Helical" evidence="1">
    <location>
        <begin position="159"/>
        <end position="175"/>
    </location>
</feature>
<evidence type="ECO:0000256" key="1">
    <source>
        <dbReference type="SAM" id="Phobius"/>
    </source>
</evidence>
<feature type="transmembrane region" description="Helical" evidence="1">
    <location>
        <begin position="129"/>
        <end position="152"/>
    </location>
</feature>
<reference evidence="2 3" key="1">
    <citation type="submission" date="2018-08" db="EMBL/GenBank/DDBJ databases">
        <title>Complete genome sequencing of Blastochloris tepida GI.</title>
        <authorList>
            <person name="Tsukatani Y."/>
            <person name="Mori H."/>
        </authorList>
    </citation>
    <scope>NUCLEOTIDE SEQUENCE [LARGE SCALE GENOMIC DNA]</scope>
    <source>
        <strain evidence="2 3">GI</strain>
    </source>
</reference>
<feature type="transmembrane region" description="Helical" evidence="1">
    <location>
        <begin position="181"/>
        <end position="201"/>
    </location>
</feature>
<feature type="transmembrane region" description="Helical" evidence="1">
    <location>
        <begin position="352"/>
        <end position="371"/>
    </location>
</feature>
<name>A0A348G2U2_9HYPH</name>
<protein>
    <recommendedName>
        <fullName evidence="4">Oligosaccharide repeat unit polymerase</fullName>
    </recommendedName>
</protein>
<dbReference type="EMBL" id="AP018907">
    <property type="protein sequence ID" value="BBF93875.1"/>
    <property type="molecule type" value="Genomic_DNA"/>
</dbReference>